<dbReference type="Gene3D" id="2.40.170.20">
    <property type="entry name" value="TonB-dependent receptor, beta-barrel domain"/>
    <property type="match status" value="1"/>
</dbReference>
<reference evidence="12" key="1">
    <citation type="submission" date="2017-01" db="EMBL/GenBank/DDBJ databases">
        <authorList>
            <person name="Varghese N."/>
            <person name="Submissions S."/>
        </authorList>
    </citation>
    <scope>NUCLEOTIDE SEQUENCE [LARGE SCALE GENOMIC DNA]</scope>
    <source>
        <strain evidence="12">DSM 21054</strain>
    </source>
</reference>
<evidence type="ECO:0000256" key="5">
    <source>
        <dbReference type="ARBA" id="ARBA00022729"/>
    </source>
</evidence>
<dbReference type="KEGG" id="fln:FLA_4041"/>
<keyword evidence="4 8" id="KW-0812">Transmembrane</keyword>
<evidence type="ECO:0000259" key="10">
    <source>
        <dbReference type="Pfam" id="PF07715"/>
    </source>
</evidence>
<evidence type="ECO:0000256" key="1">
    <source>
        <dbReference type="ARBA" id="ARBA00004571"/>
    </source>
</evidence>
<keyword evidence="6 8" id="KW-0472">Membrane</keyword>
<accession>A0A173MKT4</accession>
<dbReference type="PROSITE" id="PS52016">
    <property type="entry name" value="TONB_DEPENDENT_REC_3"/>
    <property type="match status" value="1"/>
</dbReference>
<dbReference type="GO" id="GO:0009279">
    <property type="term" value="C:cell outer membrane"/>
    <property type="evidence" value="ECO:0007669"/>
    <property type="project" value="UniProtKB-SubCell"/>
</dbReference>
<dbReference type="InterPro" id="IPR012910">
    <property type="entry name" value="Plug_dom"/>
</dbReference>
<dbReference type="AlphaFoldDB" id="A0A173MKT4"/>
<evidence type="ECO:0000256" key="3">
    <source>
        <dbReference type="ARBA" id="ARBA00022452"/>
    </source>
</evidence>
<sequence length="719" mass="80321">MKAYIMALACLFAMPVLAQKKYMINSFMIADKVIAMPAITDIDGIPTPPNDLKQVTVKSTKNNHLLQSQTGLEKFLLKDTKQLPTMLGERDILKTIQLLPGVKSAGDGNSGFYVRGGGADQNLVLLDDAPVYNPAHFLGFFSTFNADAIKEVSLYKGAMPAQYGGRLSSVLDVSMNEGDKEQWKVSGGAGLIATRLSVEGPLQKEKSSFLISGRRTYADMYLKLSHDSDIRKNRMNFYDLNGKFSWSLGKKDKLSISGYTGHDVLNLSGLFGLNWGNKVGAVHWNHTFNDRVSVNTAATYSNYDYTAAVTQANYNVSMYSSMKDVSGKTEVIYAANANYKMHIGTSATYHHMVPGNAQNAQKGSVNNVQQPTRNSLENALYVQNEWQASDKLLLSYGTRVTAFSVLGTGDFYRVDGNGVVTDTLRYSPGQRVATYINLEPRVSASFQLTQTAAVKASYTRNVQNLHLIANTTSASPTDRWVASTNIIKPEIADQFSVGYYKNLADNQYQVTVETYYKNMQNQIDYRNGADVFDNQALESKLLYGKGRAYGIETLIKKRKGKLTGWVAYTLSKTERKIDGINNNQWYNARQDRTHELAIVAAYQLSNRFSVAANWVFYTGNAVTFPAGKYIINNQVVYYYTNRNSYRMPDYHRLDVNATVSLFKKKKFSSDLSVGIYNAYGRENAFSVFFRQSKTQPGQTEAVQVALFKFVPSLSYDFKF</sequence>
<feature type="domain" description="TonB-dependent receptor plug" evidence="10">
    <location>
        <begin position="88"/>
        <end position="166"/>
    </location>
</feature>
<dbReference type="RefSeq" id="WP_076379169.1">
    <property type="nucleotide sequence ID" value="NZ_AP017422.1"/>
</dbReference>
<keyword evidence="11" id="KW-0675">Receptor</keyword>
<organism evidence="11 12">
    <name type="scientific">Filimonas lacunae</name>
    <dbReference type="NCBI Taxonomy" id="477680"/>
    <lineage>
        <taxon>Bacteria</taxon>
        <taxon>Pseudomonadati</taxon>
        <taxon>Bacteroidota</taxon>
        <taxon>Chitinophagia</taxon>
        <taxon>Chitinophagales</taxon>
        <taxon>Chitinophagaceae</taxon>
        <taxon>Filimonas</taxon>
    </lineage>
</organism>
<comment type="subcellular location">
    <subcellularLocation>
        <location evidence="1 8">Cell outer membrane</location>
        <topology evidence="1 8">Multi-pass membrane protein</topology>
    </subcellularLocation>
</comment>
<dbReference type="GO" id="GO:0015344">
    <property type="term" value="F:siderophore uptake transmembrane transporter activity"/>
    <property type="evidence" value="ECO:0007669"/>
    <property type="project" value="TreeGrafter"/>
</dbReference>
<evidence type="ECO:0000313" key="12">
    <source>
        <dbReference type="Proteomes" id="UP000186917"/>
    </source>
</evidence>
<dbReference type="PANTHER" id="PTHR30069:SF29">
    <property type="entry name" value="HEMOGLOBIN AND HEMOGLOBIN-HAPTOGLOBIN-BINDING PROTEIN 1-RELATED"/>
    <property type="match status" value="1"/>
</dbReference>
<dbReference type="OrthoDB" id="1111684at2"/>
<evidence type="ECO:0000256" key="6">
    <source>
        <dbReference type="ARBA" id="ARBA00023136"/>
    </source>
</evidence>
<dbReference type="InterPro" id="IPR037066">
    <property type="entry name" value="Plug_dom_sf"/>
</dbReference>
<comment type="similarity">
    <text evidence="8">Belongs to the TonB-dependent receptor family.</text>
</comment>
<evidence type="ECO:0000256" key="8">
    <source>
        <dbReference type="PROSITE-ProRule" id="PRU01360"/>
    </source>
</evidence>
<keyword evidence="2 8" id="KW-0813">Transport</keyword>
<evidence type="ECO:0000256" key="9">
    <source>
        <dbReference type="SAM" id="SignalP"/>
    </source>
</evidence>
<dbReference type="PANTHER" id="PTHR30069">
    <property type="entry name" value="TONB-DEPENDENT OUTER MEMBRANE RECEPTOR"/>
    <property type="match status" value="1"/>
</dbReference>
<keyword evidence="7 8" id="KW-0998">Cell outer membrane</keyword>
<dbReference type="STRING" id="477680.SAMN05421788_103348"/>
<evidence type="ECO:0000256" key="2">
    <source>
        <dbReference type="ARBA" id="ARBA00022448"/>
    </source>
</evidence>
<proteinExistence type="inferred from homology"/>
<keyword evidence="12" id="KW-1185">Reference proteome</keyword>
<keyword evidence="3 8" id="KW-1134">Transmembrane beta strand</keyword>
<dbReference type="Proteomes" id="UP000186917">
    <property type="component" value="Unassembled WGS sequence"/>
</dbReference>
<dbReference type="Gene3D" id="2.170.130.10">
    <property type="entry name" value="TonB-dependent receptor, plug domain"/>
    <property type="match status" value="1"/>
</dbReference>
<keyword evidence="5 9" id="KW-0732">Signal</keyword>
<feature type="chain" id="PRO_5030023104" evidence="9">
    <location>
        <begin position="19"/>
        <end position="719"/>
    </location>
</feature>
<dbReference type="Pfam" id="PF07715">
    <property type="entry name" value="Plug"/>
    <property type="match status" value="1"/>
</dbReference>
<evidence type="ECO:0000313" key="11">
    <source>
        <dbReference type="EMBL" id="SIT07850.1"/>
    </source>
</evidence>
<dbReference type="SUPFAM" id="SSF56935">
    <property type="entry name" value="Porins"/>
    <property type="match status" value="1"/>
</dbReference>
<dbReference type="GO" id="GO:0044718">
    <property type="term" value="P:siderophore transmembrane transport"/>
    <property type="evidence" value="ECO:0007669"/>
    <property type="project" value="TreeGrafter"/>
</dbReference>
<dbReference type="InterPro" id="IPR039426">
    <property type="entry name" value="TonB-dep_rcpt-like"/>
</dbReference>
<gene>
    <name evidence="11" type="ORF">SAMN05421788_103348</name>
</gene>
<protein>
    <submittedName>
        <fullName evidence="11">Outer membrane receptor proteins, mostly Fe transport</fullName>
    </submittedName>
</protein>
<evidence type="ECO:0000256" key="4">
    <source>
        <dbReference type="ARBA" id="ARBA00022692"/>
    </source>
</evidence>
<name>A0A173MKT4_9BACT</name>
<dbReference type="InterPro" id="IPR036942">
    <property type="entry name" value="Beta-barrel_TonB_sf"/>
</dbReference>
<dbReference type="EMBL" id="FTOR01000003">
    <property type="protein sequence ID" value="SIT07850.1"/>
    <property type="molecule type" value="Genomic_DNA"/>
</dbReference>
<feature type="signal peptide" evidence="9">
    <location>
        <begin position="1"/>
        <end position="18"/>
    </location>
</feature>
<evidence type="ECO:0000256" key="7">
    <source>
        <dbReference type="ARBA" id="ARBA00023237"/>
    </source>
</evidence>